<dbReference type="InterPro" id="IPR006683">
    <property type="entry name" value="Thioestr_dom"/>
</dbReference>
<evidence type="ECO:0000259" key="2">
    <source>
        <dbReference type="Pfam" id="PF03061"/>
    </source>
</evidence>
<dbReference type="GO" id="GO:0005829">
    <property type="term" value="C:cytosol"/>
    <property type="evidence" value="ECO:0007669"/>
    <property type="project" value="TreeGrafter"/>
</dbReference>
<dbReference type="Proteomes" id="UP000245890">
    <property type="component" value="Unassembled WGS sequence"/>
</dbReference>
<protein>
    <submittedName>
        <fullName evidence="3">Phenylacetic acid degradation protein</fullName>
    </submittedName>
</protein>
<dbReference type="Pfam" id="PF03061">
    <property type="entry name" value="4HBT"/>
    <property type="match status" value="1"/>
</dbReference>
<feature type="domain" description="Thioesterase" evidence="2">
    <location>
        <begin position="59"/>
        <end position="132"/>
    </location>
</feature>
<dbReference type="InterPro" id="IPR003736">
    <property type="entry name" value="PAAI_dom"/>
</dbReference>
<organism evidence="3 4">
    <name type="scientific">Sphingomonas pokkalii</name>
    <dbReference type="NCBI Taxonomy" id="2175090"/>
    <lineage>
        <taxon>Bacteria</taxon>
        <taxon>Pseudomonadati</taxon>
        <taxon>Pseudomonadota</taxon>
        <taxon>Alphaproteobacteria</taxon>
        <taxon>Sphingomonadales</taxon>
        <taxon>Sphingomonadaceae</taxon>
        <taxon>Sphingomonas</taxon>
    </lineage>
</organism>
<dbReference type="OrthoDB" id="9813158at2"/>
<dbReference type="PANTHER" id="PTHR43240:SF7">
    <property type="entry name" value="BLR7284 PROTEIN"/>
    <property type="match status" value="1"/>
</dbReference>
<dbReference type="Gene3D" id="3.10.129.10">
    <property type="entry name" value="Hotdog Thioesterase"/>
    <property type="match status" value="1"/>
</dbReference>
<dbReference type="NCBIfam" id="TIGR00369">
    <property type="entry name" value="unchar_dom_1"/>
    <property type="match status" value="1"/>
</dbReference>
<dbReference type="GO" id="GO:0061522">
    <property type="term" value="F:1,4-dihydroxy-2-naphthoyl-CoA thioesterase activity"/>
    <property type="evidence" value="ECO:0007669"/>
    <property type="project" value="TreeGrafter"/>
</dbReference>
<dbReference type="CDD" id="cd03443">
    <property type="entry name" value="PaaI_thioesterase"/>
    <property type="match status" value="1"/>
</dbReference>
<name>A0A2U0SB10_9SPHN</name>
<evidence type="ECO:0000313" key="3">
    <source>
        <dbReference type="EMBL" id="PVX28519.1"/>
    </source>
</evidence>
<reference evidence="3 4" key="1">
    <citation type="submission" date="2018-05" db="EMBL/GenBank/DDBJ databases">
        <title>Description of Sphingomonas pokkalii sp nov, isolated from the rhizosphere of saline tolerant pokkali rice and its draft genome analysis.</title>
        <authorList>
            <person name="Menon R."/>
            <person name="Kumari S."/>
            <person name="Rameshkumar N."/>
        </authorList>
    </citation>
    <scope>NUCLEOTIDE SEQUENCE [LARGE SCALE GENOMIC DNA]</scope>
    <source>
        <strain evidence="3 4">L3B27</strain>
    </source>
</reference>
<dbReference type="SUPFAM" id="SSF54637">
    <property type="entry name" value="Thioesterase/thiol ester dehydrase-isomerase"/>
    <property type="match status" value="1"/>
</dbReference>
<dbReference type="PANTHER" id="PTHR43240">
    <property type="entry name" value="1,4-DIHYDROXY-2-NAPHTHOYL-COA THIOESTERASE 1"/>
    <property type="match status" value="1"/>
</dbReference>
<proteinExistence type="predicted"/>
<dbReference type="RefSeq" id="WP_116467968.1">
    <property type="nucleotide sequence ID" value="NZ_QENQ01000001.1"/>
</dbReference>
<dbReference type="InterPro" id="IPR029069">
    <property type="entry name" value="HotDog_dom_sf"/>
</dbReference>
<dbReference type="EMBL" id="QENQ01000001">
    <property type="protein sequence ID" value="PVX28519.1"/>
    <property type="molecule type" value="Genomic_DNA"/>
</dbReference>
<keyword evidence="1" id="KW-0378">Hydrolase</keyword>
<comment type="caution">
    <text evidence="3">The sequence shown here is derived from an EMBL/GenBank/DDBJ whole genome shotgun (WGS) entry which is preliminary data.</text>
</comment>
<accession>A0A2U0SB10</accession>
<keyword evidence="4" id="KW-1185">Reference proteome</keyword>
<dbReference type="AlphaFoldDB" id="A0A2U0SB10"/>
<evidence type="ECO:0000256" key="1">
    <source>
        <dbReference type="ARBA" id="ARBA00022801"/>
    </source>
</evidence>
<sequence>MSQSSDPAAPPRFDPRAFFALRFPNHGSRLGIAHRDHGEEWSELELPGRADLVGQEETGVLASGPILALMDMASSVAVWLKAGRFLPHATLDLRIDYLRPARTGQTVIGRCECYRLTRSIAFVRGQAHDGDPADPLAHVAGTFMAAEGYW</sequence>
<evidence type="ECO:0000313" key="4">
    <source>
        <dbReference type="Proteomes" id="UP000245890"/>
    </source>
</evidence>
<gene>
    <name evidence="3" type="ORF">DD559_03510</name>
</gene>